<dbReference type="Proteomes" id="UP000625033">
    <property type="component" value="Unassembled WGS sequence"/>
</dbReference>
<dbReference type="Pfam" id="PF01370">
    <property type="entry name" value="Epimerase"/>
    <property type="match status" value="1"/>
</dbReference>
<keyword evidence="9 10" id="KW-0413">Isomerase</keyword>
<protein>
    <recommendedName>
        <fullName evidence="6 10">UDP-glucose 4-epimerase</fullName>
        <ecNumber evidence="5 10">5.1.3.2</ecNumber>
    </recommendedName>
</protein>
<dbReference type="InterPro" id="IPR005886">
    <property type="entry name" value="UDP_G4E"/>
</dbReference>
<dbReference type="EMBL" id="JADOTZ010000001">
    <property type="protein sequence ID" value="MBG6083575.1"/>
    <property type="molecule type" value="Genomic_DNA"/>
</dbReference>
<evidence type="ECO:0000256" key="4">
    <source>
        <dbReference type="ARBA" id="ARBA00007637"/>
    </source>
</evidence>
<dbReference type="AlphaFoldDB" id="A0A931D4H0"/>
<evidence type="ECO:0000256" key="9">
    <source>
        <dbReference type="ARBA" id="ARBA00023235"/>
    </source>
</evidence>
<proteinExistence type="inferred from homology"/>
<evidence type="ECO:0000256" key="10">
    <source>
        <dbReference type="RuleBase" id="RU366046"/>
    </source>
</evidence>
<dbReference type="CDD" id="cd05247">
    <property type="entry name" value="UDP_G4E_1_SDR_e"/>
    <property type="match status" value="1"/>
</dbReference>
<dbReference type="InterPro" id="IPR001509">
    <property type="entry name" value="Epimerase_deHydtase"/>
</dbReference>
<dbReference type="GO" id="GO:0006012">
    <property type="term" value="P:galactose metabolic process"/>
    <property type="evidence" value="ECO:0007669"/>
    <property type="project" value="UniProtKB-KW"/>
</dbReference>
<name>A0A931D4H0_9MICC</name>
<evidence type="ECO:0000256" key="1">
    <source>
        <dbReference type="ARBA" id="ARBA00000083"/>
    </source>
</evidence>
<comment type="catalytic activity">
    <reaction evidence="1 10">
        <text>UDP-alpha-D-glucose = UDP-alpha-D-galactose</text>
        <dbReference type="Rhea" id="RHEA:22168"/>
        <dbReference type="ChEBI" id="CHEBI:58885"/>
        <dbReference type="ChEBI" id="CHEBI:66914"/>
        <dbReference type="EC" id="5.1.3.2"/>
    </reaction>
</comment>
<dbReference type="PANTHER" id="PTHR43725:SF47">
    <property type="entry name" value="UDP-GLUCOSE 4-EPIMERASE"/>
    <property type="match status" value="1"/>
</dbReference>
<accession>A0A931D4H0</accession>
<evidence type="ECO:0000313" key="13">
    <source>
        <dbReference type="Proteomes" id="UP000625033"/>
    </source>
</evidence>
<evidence type="ECO:0000259" key="11">
    <source>
        <dbReference type="Pfam" id="PF01370"/>
    </source>
</evidence>
<comment type="cofactor">
    <cofactor evidence="2 10">
        <name>NAD(+)</name>
        <dbReference type="ChEBI" id="CHEBI:57540"/>
    </cofactor>
</comment>
<keyword evidence="13" id="KW-1185">Reference proteome</keyword>
<dbReference type="SUPFAM" id="SSF51735">
    <property type="entry name" value="NAD(P)-binding Rossmann-fold domains"/>
    <property type="match status" value="1"/>
</dbReference>
<dbReference type="GO" id="GO:0003978">
    <property type="term" value="F:UDP-glucose 4-epimerase activity"/>
    <property type="evidence" value="ECO:0007669"/>
    <property type="project" value="UniProtKB-UniRule"/>
</dbReference>
<evidence type="ECO:0000256" key="3">
    <source>
        <dbReference type="ARBA" id="ARBA00004947"/>
    </source>
</evidence>
<dbReference type="NCBIfam" id="TIGR01179">
    <property type="entry name" value="galE"/>
    <property type="match status" value="1"/>
</dbReference>
<dbReference type="RefSeq" id="WP_196834993.1">
    <property type="nucleotide sequence ID" value="NZ_JADOTZ010000001.1"/>
</dbReference>
<feature type="domain" description="NAD-dependent epimerase/dehydratase" evidence="11">
    <location>
        <begin position="3"/>
        <end position="251"/>
    </location>
</feature>
<reference evidence="12" key="1">
    <citation type="submission" date="2020-11" db="EMBL/GenBank/DDBJ databases">
        <title>Sequencing the genomes of 1000 actinobacteria strains.</title>
        <authorList>
            <person name="Klenk H.-P."/>
        </authorList>
    </citation>
    <scope>NUCLEOTIDE SEQUENCE</scope>
    <source>
        <strain evidence="12">DSM 26152</strain>
    </source>
</reference>
<comment type="subunit">
    <text evidence="10">Homodimer.</text>
</comment>
<sequence length="342" mass="35506">MHVLVTGGAGYIGSHTVLVLLEAGHRVTVVDDFSGASAEALRRVEALAGRRVEVAVADVLDADALTRAVVAAAPDAVVHFAGLKAAGESVAEPERYYRVNVGGTLNVLDAMLAAGCSRLVFSSSASVYGRADSMPVSEEATLAPANPYGRTKAVCEAMLSDLAAAHPEFQVAILRYFNPVGAHPSGDLGESPAGEPSNLMPLIAAAAVGSRAAVKIHGGDYPTPDGTGIRDFIHVLDLAEGHLRALDAVAARAATSPGRAAIWNLGTGRGTSVLEVIRATAAVAGREIAYEIGPRRPGDVAVSYADCRKAATELGWRAQRGLDEMVRDTLAWQRKHPGGYTA</sequence>
<evidence type="ECO:0000256" key="6">
    <source>
        <dbReference type="ARBA" id="ARBA00018569"/>
    </source>
</evidence>
<comment type="pathway">
    <text evidence="3 10">Carbohydrate metabolism; galactose metabolism.</text>
</comment>
<evidence type="ECO:0000256" key="2">
    <source>
        <dbReference type="ARBA" id="ARBA00001911"/>
    </source>
</evidence>
<dbReference type="EC" id="5.1.3.2" evidence="5 10"/>
<comment type="caution">
    <text evidence="12">The sequence shown here is derived from an EMBL/GenBank/DDBJ whole genome shotgun (WGS) entry which is preliminary data.</text>
</comment>
<dbReference type="Gene3D" id="3.40.50.720">
    <property type="entry name" value="NAD(P)-binding Rossmann-like Domain"/>
    <property type="match status" value="1"/>
</dbReference>
<evidence type="ECO:0000256" key="7">
    <source>
        <dbReference type="ARBA" id="ARBA00023027"/>
    </source>
</evidence>
<dbReference type="PANTHER" id="PTHR43725">
    <property type="entry name" value="UDP-GLUCOSE 4-EPIMERASE"/>
    <property type="match status" value="1"/>
</dbReference>
<dbReference type="Gene3D" id="3.90.25.10">
    <property type="entry name" value="UDP-galactose 4-epimerase, domain 1"/>
    <property type="match status" value="1"/>
</dbReference>
<evidence type="ECO:0000256" key="5">
    <source>
        <dbReference type="ARBA" id="ARBA00013189"/>
    </source>
</evidence>
<evidence type="ECO:0000313" key="12">
    <source>
        <dbReference type="EMBL" id="MBG6083575.1"/>
    </source>
</evidence>
<keyword evidence="7 10" id="KW-0520">NAD</keyword>
<keyword evidence="8" id="KW-0299">Galactose metabolism</keyword>
<dbReference type="InterPro" id="IPR036291">
    <property type="entry name" value="NAD(P)-bd_dom_sf"/>
</dbReference>
<dbReference type="GO" id="GO:0005829">
    <property type="term" value="C:cytosol"/>
    <property type="evidence" value="ECO:0007669"/>
    <property type="project" value="TreeGrafter"/>
</dbReference>
<evidence type="ECO:0000256" key="8">
    <source>
        <dbReference type="ARBA" id="ARBA00023144"/>
    </source>
</evidence>
<gene>
    <name evidence="12" type="ORF">IW252_000342</name>
</gene>
<dbReference type="PRINTS" id="PR01713">
    <property type="entry name" value="NUCEPIMERASE"/>
</dbReference>
<comment type="similarity">
    <text evidence="4 10">Belongs to the NAD(P)-dependent epimerase/dehydratase family.</text>
</comment>
<keyword evidence="10" id="KW-0119">Carbohydrate metabolism</keyword>
<organism evidence="12 13">
    <name type="scientific">Zhihengliuella flava</name>
    <dbReference type="NCBI Taxonomy" id="1285193"/>
    <lineage>
        <taxon>Bacteria</taxon>
        <taxon>Bacillati</taxon>
        <taxon>Actinomycetota</taxon>
        <taxon>Actinomycetes</taxon>
        <taxon>Micrococcales</taxon>
        <taxon>Micrococcaceae</taxon>
        <taxon>Zhihengliuella</taxon>
    </lineage>
</organism>